<sequence>MMFNYYGTIMPRQMHDPSYSTYQSEPNADTAAFDAAYLVMPRVVPYPAPSSYAKETAKKASNYEPQPAATNTSSWLHNGHSVPYPSYVNYGYNYNYTHPWPSSAAAFGFNDGSRVPYPSYGNNMRRAVITAKEGDVSGDGYPDNVFITADQTPDSPYLQNITLNIQNGKTAQYQSVALKENSGYNPTLFLGDFTGNRVNDILVTIDSGGSGGMIYAYVFSDLNGRLMQIFDSDDFNAQYQYDVRYVNNYKAQVLSLNFRQKYVIDLQYKGKEYLSEVYNPNGTLKQPVVGWVSPVSGLYPIDFDRNGTFELQAVQSISGRYNADGIGYMQTAMKWNGRAFTGDRQNAVIFGGDM</sequence>
<evidence type="ECO:0000313" key="1">
    <source>
        <dbReference type="EMBL" id="MFC7373503.1"/>
    </source>
</evidence>
<gene>
    <name evidence="1" type="ORF">ACFQPF_17820</name>
</gene>
<reference evidence="2" key="1">
    <citation type="journal article" date="2019" name="Int. J. Syst. Evol. Microbiol.">
        <title>The Global Catalogue of Microorganisms (GCM) 10K type strain sequencing project: providing services to taxonomists for standard genome sequencing and annotation.</title>
        <authorList>
            <consortium name="The Broad Institute Genomics Platform"/>
            <consortium name="The Broad Institute Genome Sequencing Center for Infectious Disease"/>
            <person name="Wu L."/>
            <person name="Ma J."/>
        </authorList>
    </citation>
    <scope>NUCLEOTIDE SEQUENCE [LARGE SCALE GENOMIC DNA]</scope>
    <source>
        <strain evidence="2">NBRC 106396</strain>
    </source>
</reference>
<protein>
    <recommendedName>
        <fullName evidence="3">Spore coat protein</fullName>
    </recommendedName>
</protein>
<dbReference type="SUPFAM" id="SSF69318">
    <property type="entry name" value="Integrin alpha N-terminal domain"/>
    <property type="match status" value="1"/>
</dbReference>
<keyword evidence="2" id="KW-1185">Reference proteome</keyword>
<evidence type="ECO:0008006" key="3">
    <source>
        <dbReference type="Google" id="ProtNLM"/>
    </source>
</evidence>
<evidence type="ECO:0000313" key="2">
    <source>
        <dbReference type="Proteomes" id="UP001596549"/>
    </source>
</evidence>
<proteinExistence type="predicted"/>
<dbReference type="Proteomes" id="UP001596549">
    <property type="component" value="Unassembled WGS sequence"/>
</dbReference>
<accession>A0ABW2NWA6</accession>
<dbReference type="RefSeq" id="WP_379751504.1">
    <property type="nucleotide sequence ID" value="NZ_JBHTCP010000052.1"/>
</dbReference>
<organism evidence="1 2">
    <name type="scientific">Fictibacillus iocasae</name>
    <dbReference type="NCBI Taxonomy" id="2715437"/>
    <lineage>
        <taxon>Bacteria</taxon>
        <taxon>Bacillati</taxon>
        <taxon>Bacillota</taxon>
        <taxon>Bacilli</taxon>
        <taxon>Bacillales</taxon>
        <taxon>Fictibacillaceae</taxon>
        <taxon>Fictibacillus</taxon>
    </lineage>
</organism>
<name>A0ABW2NWA6_9BACL</name>
<dbReference type="EMBL" id="JBHTCP010000052">
    <property type="protein sequence ID" value="MFC7373503.1"/>
    <property type="molecule type" value="Genomic_DNA"/>
</dbReference>
<dbReference type="InterPro" id="IPR028994">
    <property type="entry name" value="Integrin_alpha_N"/>
</dbReference>
<comment type="caution">
    <text evidence="1">The sequence shown here is derived from an EMBL/GenBank/DDBJ whole genome shotgun (WGS) entry which is preliminary data.</text>
</comment>